<dbReference type="InterPro" id="IPR011990">
    <property type="entry name" value="TPR-like_helical_dom_sf"/>
</dbReference>
<dbReference type="VEuPathDB" id="FungiDB:SPPG_02056"/>
<feature type="compositionally biased region" description="Polar residues" evidence="1">
    <location>
        <begin position="223"/>
        <end position="238"/>
    </location>
</feature>
<dbReference type="GO" id="GO:0006360">
    <property type="term" value="P:transcription by RNA polymerase I"/>
    <property type="evidence" value="ECO:0007669"/>
    <property type="project" value="InterPro"/>
</dbReference>
<accession>A0A0L0HNH2</accession>
<dbReference type="GO" id="GO:0000120">
    <property type="term" value="C:RNA polymerase I transcription regulator complex"/>
    <property type="evidence" value="ECO:0007669"/>
    <property type="project" value="InterPro"/>
</dbReference>
<feature type="region of interest" description="Disordered" evidence="1">
    <location>
        <begin position="545"/>
        <end position="588"/>
    </location>
</feature>
<feature type="region of interest" description="Disordered" evidence="1">
    <location>
        <begin position="223"/>
        <end position="248"/>
    </location>
</feature>
<dbReference type="InParanoid" id="A0A0L0HNH2"/>
<dbReference type="EMBL" id="KQ257452">
    <property type="protein sequence ID" value="KND02981.1"/>
    <property type="molecule type" value="Genomic_DNA"/>
</dbReference>
<sequence length="713" mass="80625">MFAIHLPKSRTSGIYQQHLNNLRHILRTALSDLQGDPEKNAEQYSLAYDTAKVLLERPSIQGRKDENGSSSAFELMWKVGAELLRSVAPYRAQLEAEEGEHNGLLLQGDGYPHILMQVDEDKRDEAVRAAKKLLRFLAQMSGIDAKLDPELLLEMTLYHMRFGMFEEAYNRLQGYISTYPYNENAVLIGYAGVLSYILWRREAVRLQSERDIDTHWSSSQWENQWDHSQSSGNEWSQNRSEEKTGDLSTAQEGDLASRFYSQGLQHFEVSLFIDNTSDMFLFYYVKLLLAADDHHAATQKLTQFIQNNPEHPNGYRYLLQLHLKNCRMPSEWIPLAYKLMQLDPVCDQRIALEPLIRHHEAAADPNAAISSHIMVEASLSVINLLADRLDYEKGNGWMWDKLVKHIQCVRRHDAMADALVWEDRRHWWPRFHFVSLPSSHDHLESEQQALVAVKAVCALYIFPDEYARLCWPQRFGLTPDTLSEISISMLRGHGIPLDLFFGATGRTSPLCFLGKSARAGTWTDQSNTADVEDVVNLLIAGDRLQNDHGPGDGRDGASSINSKDTSIRDDNHLSHGAEQSTSCNDKDVHDIVRTEKEELLSFEGDLVRVQHDANQHTTVAEAAAFPEPLEGSSSSLEDLTAGSGRIGADLEQPQMPVRGSKRKRDRDHSDDDTHDVLDTIVEPRQIGLARVTSSSPLSPGAPRKKRAKRVKGF</sequence>
<proteinExistence type="predicted"/>
<dbReference type="STRING" id="645134.A0A0L0HNH2"/>
<name>A0A0L0HNH2_SPIPD</name>
<dbReference type="InterPro" id="IPR039495">
    <property type="entry name" value="TAF1A"/>
</dbReference>
<organism evidence="2 3">
    <name type="scientific">Spizellomyces punctatus (strain DAOM BR117)</name>
    <dbReference type="NCBI Taxonomy" id="645134"/>
    <lineage>
        <taxon>Eukaryota</taxon>
        <taxon>Fungi</taxon>
        <taxon>Fungi incertae sedis</taxon>
        <taxon>Chytridiomycota</taxon>
        <taxon>Chytridiomycota incertae sedis</taxon>
        <taxon>Chytridiomycetes</taxon>
        <taxon>Spizellomycetales</taxon>
        <taxon>Spizellomycetaceae</taxon>
        <taxon>Spizellomyces</taxon>
    </lineage>
</organism>
<evidence type="ECO:0000313" key="3">
    <source>
        <dbReference type="Proteomes" id="UP000053201"/>
    </source>
</evidence>
<dbReference type="SUPFAM" id="SSF48452">
    <property type="entry name" value="TPR-like"/>
    <property type="match status" value="1"/>
</dbReference>
<dbReference type="Pfam" id="PF14929">
    <property type="entry name" value="TAF1_subA"/>
    <property type="match status" value="1"/>
</dbReference>
<evidence type="ECO:0000256" key="1">
    <source>
        <dbReference type="SAM" id="MobiDB-lite"/>
    </source>
</evidence>
<keyword evidence="3" id="KW-1185">Reference proteome</keyword>
<dbReference type="GeneID" id="27685675"/>
<dbReference type="Gene3D" id="1.25.40.10">
    <property type="entry name" value="Tetratricopeptide repeat domain"/>
    <property type="match status" value="1"/>
</dbReference>
<feature type="compositionally biased region" description="Basic and acidic residues" evidence="1">
    <location>
        <begin position="565"/>
        <end position="575"/>
    </location>
</feature>
<dbReference type="RefSeq" id="XP_016611020.1">
    <property type="nucleotide sequence ID" value="XM_016750358.1"/>
</dbReference>
<feature type="compositionally biased region" description="Basic and acidic residues" evidence="1">
    <location>
        <begin position="545"/>
        <end position="555"/>
    </location>
</feature>
<feature type="compositionally biased region" description="Basic residues" evidence="1">
    <location>
        <begin position="702"/>
        <end position="713"/>
    </location>
</feature>
<dbReference type="PANTHER" id="PTHR32122:SF1">
    <property type="entry name" value="TATA BOX-BINDING PROTEIN-ASSOCIATED FACTOR RNA POLYMERASE I SUBUNIT A"/>
    <property type="match status" value="1"/>
</dbReference>
<dbReference type="Proteomes" id="UP000053201">
    <property type="component" value="Unassembled WGS sequence"/>
</dbReference>
<gene>
    <name evidence="2" type="ORF">SPPG_02056</name>
</gene>
<dbReference type="InterPro" id="IPR052669">
    <property type="entry name" value="SL1/TIF-IB_Component"/>
</dbReference>
<evidence type="ECO:0000313" key="2">
    <source>
        <dbReference type="EMBL" id="KND02981.1"/>
    </source>
</evidence>
<dbReference type="PANTHER" id="PTHR32122">
    <property type="entry name" value="TATA BOX-BINDING PROTEIN ASSOCIATED FACTOR RNA POLYMERASE I SUBUNIT A"/>
    <property type="match status" value="1"/>
</dbReference>
<feature type="compositionally biased region" description="Basic and acidic residues" evidence="1">
    <location>
        <begin position="666"/>
        <end position="677"/>
    </location>
</feature>
<protein>
    <submittedName>
        <fullName evidence="2">Uncharacterized protein</fullName>
    </submittedName>
</protein>
<dbReference type="AlphaFoldDB" id="A0A0L0HNH2"/>
<reference evidence="2 3" key="1">
    <citation type="submission" date="2009-08" db="EMBL/GenBank/DDBJ databases">
        <title>The Genome Sequence of Spizellomyces punctatus strain DAOM BR117.</title>
        <authorList>
            <consortium name="The Broad Institute Genome Sequencing Platform"/>
            <person name="Russ C."/>
            <person name="Cuomo C."/>
            <person name="Shea T."/>
            <person name="Young S.K."/>
            <person name="Zeng Q."/>
            <person name="Koehrsen M."/>
            <person name="Haas B."/>
            <person name="Borodovsky M."/>
            <person name="Guigo R."/>
            <person name="Alvarado L."/>
            <person name="Berlin A."/>
            <person name="Bochicchio J."/>
            <person name="Borenstein D."/>
            <person name="Chapman S."/>
            <person name="Chen Z."/>
            <person name="Engels R."/>
            <person name="Freedman E."/>
            <person name="Gellesch M."/>
            <person name="Goldberg J."/>
            <person name="Griggs A."/>
            <person name="Gujja S."/>
            <person name="Heiman D."/>
            <person name="Hepburn T."/>
            <person name="Howarth C."/>
            <person name="Jen D."/>
            <person name="Larson L."/>
            <person name="Lewis B."/>
            <person name="Mehta T."/>
            <person name="Park D."/>
            <person name="Pearson M."/>
            <person name="Roberts A."/>
            <person name="Saif S."/>
            <person name="Shenoy N."/>
            <person name="Sisk P."/>
            <person name="Stolte C."/>
            <person name="Sykes S."/>
            <person name="Thomson T."/>
            <person name="Walk T."/>
            <person name="White J."/>
            <person name="Yandava C."/>
            <person name="Burger G."/>
            <person name="Gray M.W."/>
            <person name="Holland P.W.H."/>
            <person name="King N."/>
            <person name="Lang F.B.F."/>
            <person name="Roger A.J."/>
            <person name="Ruiz-Trillo I."/>
            <person name="Lander E."/>
            <person name="Nusbaum C."/>
        </authorList>
    </citation>
    <scope>NUCLEOTIDE SEQUENCE [LARGE SCALE GENOMIC DNA]</scope>
    <source>
        <strain evidence="2 3">DAOM BR117</strain>
    </source>
</reference>
<dbReference type="OrthoDB" id="2159786at2759"/>
<feature type="region of interest" description="Disordered" evidence="1">
    <location>
        <begin position="624"/>
        <end position="713"/>
    </location>
</feature>